<accession>A0A1Y0ILU6</accession>
<gene>
    <name evidence="3" type="ORF">CBW65_05010</name>
</gene>
<dbReference type="AlphaFoldDB" id="A0A1Y0ILU6"/>
<evidence type="ECO:0000259" key="2">
    <source>
        <dbReference type="PROSITE" id="PS51272"/>
    </source>
</evidence>
<protein>
    <recommendedName>
        <fullName evidence="2">SLH domain-containing protein</fullName>
    </recommendedName>
</protein>
<dbReference type="PROSITE" id="PS51272">
    <property type="entry name" value="SLH"/>
    <property type="match status" value="3"/>
</dbReference>
<sequence>MRRKSTFKWFAGVMAALYLMTLVFFYQLPFGSTVFKDVPSGHYAVYEIEYMFNQGYMKGRDETVWNFYPETEMTRAELVALTLKINGVKTDELQQPAESQFPDLPVEHWSSGAVAEAVKRGPLPFDTKDGFQPDKPITRGELANAVVQTLQIPLTTETASPLPDIVGHPYEKQIRTLVANQYAKGNTDGLFKPDDNADRAATAYMFAKALKDLRPETKAANGKKGDDK</sequence>
<feature type="transmembrane region" description="Helical" evidence="1">
    <location>
        <begin position="7"/>
        <end position="26"/>
    </location>
</feature>
<proteinExistence type="predicted"/>
<feature type="domain" description="SLH" evidence="2">
    <location>
        <begin position="161"/>
        <end position="220"/>
    </location>
</feature>
<evidence type="ECO:0000256" key="1">
    <source>
        <dbReference type="SAM" id="Phobius"/>
    </source>
</evidence>
<dbReference type="Pfam" id="PF00395">
    <property type="entry name" value="SLH"/>
    <property type="match status" value="3"/>
</dbReference>
<dbReference type="InterPro" id="IPR001119">
    <property type="entry name" value="SLH_dom"/>
</dbReference>
<dbReference type="KEGG" id="tum:CBW65_05010"/>
<evidence type="ECO:0000313" key="3">
    <source>
        <dbReference type="EMBL" id="ARU60505.1"/>
    </source>
</evidence>
<feature type="domain" description="SLH" evidence="2">
    <location>
        <begin position="31"/>
        <end position="96"/>
    </location>
</feature>
<feature type="domain" description="SLH" evidence="2">
    <location>
        <begin position="97"/>
        <end position="160"/>
    </location>
</feature>
<dbReference type="Proteomes" id="UP000195437">
    <property type="component" value="Chromosome"/>
</dbReference>
<reference evidence="4" key="1">
    <citation type="submission" date="2017-05" db="EMBL/GenBank/DDBJ databases">
        <authorList>
            <person name="Sung H."/>
        </authorList>
    </citation>
    <scope>NUCLEOTIDE SEQUENCE [LARGE SCALE GENOMIC DNA]</scope>
    <source>
        <strain evidence="4">AR23208</strain>
    </source>
</reference>
<keyword evidence="1" id="KW-0472">Membrane</keyword>
<evidence type="ECO:0000313" key="4">
    <source>
        <dbReference type="Proteomes" id="UP000195437"/>
    </source>
</evidence>
<dbReference type="RefSeq" id="WP_087455898.1">
    <property type="nucleotide sequence ID" value="NZ_CP021434.1"/>
</dbReference>
<dbReference type="EMBL" id="CP021434">
    <property type="protein sequence ID" value="ARU60505.1"/>
    <property type="molecule type" value="Genomic_DNA"/>
</dbReference>
<name>A0A1Y0ILU6_9BACL</name>
<dbReference type="OrthoDB" id="5845122at2"/>
<keyword evidence="1" id="KW-1133">Transmembrane helix</keyword>
<keyword evidence="1" id="KW-0812">Transmembrane</keyword>
<keyword evidence="4" id="KW-1185">Reference proteome</keyword>
<organism evidence="3 4">
    <name type="scientific">Tumebacillus avium</name>
    <dbReference type="NCBI Taxonomy" id="1903704"/>
    <lineage>
        <taxon>Bacteria</taxon>
        <taxon>Bacillati</taxon>
        <taxon>Bacillota</taxon>
        <taxon>Bacilli</taxon>
        <taxon>Bacillales</taxon>
        <taxon>Alicyclobacillaceae</taxon>
        <taxon>Tumebacillus</taxon>
    </lineage>
</organism>